<evidence type="ECO:0000256" key="7">
    <source>
        <dbReference type="PIRSR" id="PIRSR006356-1"/>
    </source>
</evidence>
<comment type="catalytic activity">
    <reaction evidence="5 6">
        <text>L-arginine + H2O = L-citrulline + NH4(+)</text>
        <dbReference type="Rhea" id="RHEA:19597"/>
        <dbReference type="ChEBI" id="CHEBI:15377"/>
        <dbReference type="ChEBI" id="CHEBI:28938"/>
        <dbReference type="ChEBI" id="CHEBI:32682"/>
        <dbReference type="ChEBI" id="CHEBI:57743"/>
        <dbReference type="EC" id="3.5.3.6"/>
    </reaction>
</comment>
<dbReference type="PANTHER" id="PTHR47271:SF2">
    <property type="entry name" value="ARGININE DEIMINASE"/>
    <property type="match status" value="1"/>
</dbReference>
<sequence length="399" mass="45822">MIKVYSEIGPLKKVILKRPGKELLNLEPDMLEELLFDEIPYLAQAQEEHDVFAQIFRDNGTEVYYLEDLAGEAIKDASVKEEFIDEFIREAHVVDEREIKFLKDLLGELEGKELIERTMSGIRREELPKYEAVTLYDFLAKDDFFITKPMPNLYFTRDPFALMGSGVSLNKMWSDIRNRETIYGKYIFKYNKAFKDVPFYYDREEKFSIEGGDELVLSKDCLAIGISQRTSAKGLETFAKRALEIGEFKKVMAFVIPKKRAFMHLDTVFTMIDRDVFTVHPGIEGPLEVFEITKPGEDLKVKRIEQDLRTLLSNELGTDVKLIRCAGGNPIDSRREQWSDGSNTLAIKPGEVIVYDRNDVTNEILDKEGVKLHVMKSGELSRGRGGPRCMSMPVVREDI</sequence>
<accession>A0A2U1E6X4</accession>
<dbReference type="GO" id="GO:0019546">
    <property type="term" value="P:L-arginine deiminase pathway"/>
    <property type="evidence" value="ECO:0007669"/>
    <property type="project" value="UniProtKB-UniRule"/>
</dbReference>
<keyword evidence="4 6" id="KW-0378">Hydrolase</keyword>
<dbReference type="EC" id="3.5.3.6" evidence="6"/>
<dbReference type="PIRSF" id="PIRSF006356">
    <property type="entry name" value="Arg_deiminase"/>
    <property type="match status" value="1"/>
</dbReference>
<evidence type="ECO:0000256" key="3">
    <source>
        <dbReference type="ARBA" id="ARBA00022503"/>
    </source>
</evidence>
<dbReference type="PANTHER" id="PTHR47271">
    <property type="entry name" value="ARGININE DEIMINASE"/>
    <property type="match status" value="1"/>
</dbReference>
<evidence type="ECO:0000256" key="4">
    <source>
        <dbReference type="ARBA" id="ARBA00022801"/>
    </source>
</evidence>
<comment type="caution">
    <text evidence="8">The sequence shown here is derived from an EMBL/GenBank/DDBJ whole genome shotgun (WGS) entry which is preliminary data.</text>
</comment>
<dbReference type="Gene3D" id="1.10.3930.10">
    <property type="entry name" value="Arginine deiminase"/>
    <property type="match status" value="1"/>
</dbReference>
<dbReference type="EMBL" id="QEKV01000001">
    <property type="protein sequence ID" value="PVY95696.1"/>
    <property type="molecule type" value="Genomic_DNA"/>
</dbReference>
<dbReference type="Gene3D" id="3.75.10.10">
    <property type="entry name" value="L-arginine/glycine Amidinotransferase, Chain A"/>
    <property type="match status" value="1"/>
</dbReference>
<evidence type="ECO:0000313" key="8">
    <source>
        <dbReference type="EMBL" id="PVY95696.1"/>
    </source>
</evidence>
<dbReference type="Proteomes" id="UP000245793">
    <property type="component" value="Unassembled WGS sequence"/>
</dbReference>
<evidence type="ECO:0000256" key="1">
    <source>
        <dbReference type="ARBA" id="ARBA00005213"/>
    </source>
</evidence>
<evidence type="ECO:0000256" key="6">
    <source>
        <dbReference type="HAMAP-Rule" id="MF_00242"/>
    </source>
</evidence>
<dbReference type="SUPFAM" id="SSF55909">
    <property type="entry name" value="Pentein"/>
    <property type="match status" value="1"/>
</dbReference>
<keyword evidence="6" id="KW-0963">Cytoplasm</keyword>
<keyword evidence="3 6" id="KW-0056">Arginine metabolism</keyword>
<proteinExistence type="inferred from homology"/>
<dbReference type="UniPathway" id="UPA00254">
    <property type="reaction ID" value="UER00364"/>
</dbReference>
<gene>
    <name evidence="6" type="primary">arcA</name>
    <name evidence="8" type="ORF">C7381_101222</name>
</gene>
<reference evidence="8 9" key="1">
    <citation type="submission" date="2018-04" db="EMBL/GenBank/DDBJ databases">
        <title>Genomic Encyclopedia of Type Strains, Phase IV (KMG-IV): sequencing the most valuable type-strain genomes for metagenomic binning, comparative biology and taxonomic classification.</title>
        <authorList>
            <person name="Goeker M."/>
        </authorList>
    </citation>
    <scope>NUCLEOTIDE SEQUENCE [LARGE SCALE GENOMIC DNA]</scope>
    <source>
        <strain evidence="8 9">DSM 20705</strain>
    </source>
</reference>
<evidence type="ECO:0000256" key="2">
    <source>
        <dbReference type="ARBA" id="ARBA00010206"/>
    </source>
</evidence>
<dbReference type="RefSeq" id="WP_116479590.1">
    <property type="nucleotide sequence ID" value="NZ_QEKV01000001.1"/>
</dbReference>
<comment type="subcellular location">
    <subcellularLocation>
        <location evidence="6">Cytoplasm</location>
    </subcellularLocation>
</comment>
<dbReference type="GO" id="GO:0005737">
    <property type="term" value="C:cytoplasm"/>
    <property type="evidence" value="ECO:0007669"/>
    <property type="project" value="UniProtKB-SubCell"/>
</dbReference>
<dbReference type="AlphaFoldDB" id="A0A2U1E6X4"/>
<feature type="active site" description="Amidino-cysteine intermediate" evidence="6 7">
    <location>
        <position position="389"/>
    </location>
</feature>
<dbReference type="InterPro" id="IPR003876">
    <property type="entry name" value="Arg_deiminase"/>
</dbReference>
<comment type="similarity">
    <text evidence="2 6">Belongs to the arginine deiminase family.</text>
</comment>
<dbReference type="NCBIfam" id="TIGR01078">
    <property type="entry name" value="arcA"/>
    <property type="match status" value="1"/>
</dbReference>
<organism evidence="8 9">
    <name type="scientific">Ezakiella coagulans</name>
    <dbReference type="NCBI Taxonomy" id="46507"/>
    <lineage>
        <taxon>Bacteria</taxon>
        <taxon>Bacillati</taxon>
        <taxon>Bacillota</taxon>
        <taxon>Tissierellia</taxon>
        <taxon>Ezakiella</taxon>
    </lineage>
</organism>
<dbReference type="NCBIfam" id="NF002381">
    <property type="entry name" value="PRK01388.1"/>
    <property type="match status" value="1"/>
</dbReference>
<evidence type="ECO:0000313" key="9">
    <source>
        <dbReference type="Proteomes" id="UP000245793"/>
    </source>
</evidence>
<comment type="pathway">
    <text evidence="1 6">Amino-acid degradation; L-arginine degradation via ADI pathway; carbamoyl phosphate from L-arginine: step 1/2.</text>
</comment>
<name>A0A2U1E6X4_9FIRM</name>
<dbReference type="GO" id="GO:0016990">
    <property type="term" value="F:arginine deiminase activity"/>
    <property type="evidence" value="ECO:0007669"/>
    <property type="project" value="UniProtKB-UniRule"/>
</dbReference>
<keyword evidence="9" id="KW-1185">Reference proteome</keyword>
<dbReference type="Pfam" id="PF02274">
    <property type="entry name" value="ADI"/>
    <property type="match status" value="1"/>
</dbReference>
<dbReference type="HAMAP" id="MF_00242">
    <property type="entry name" value="Arg_deiminase"/>
    <property type="match status" value="1"/>
</dbReference>
<evidence type="ECO:0000256" key="5">
    <source>
        <dbReference type="ARBA" id="ARBA00049429"/>
    </source>
</evidence>
<protein>
    <recommendedName>
        <fullName evidence="6">Arginine deiminase</fullName>
        <shortName evidence="6">ADI</shortName>
        <ecNumber evidence="6">3.5.3.6</ecNumber>
    </recommendedName>
    <alternativeName>
        <fullName evidence="6">Arginine dihydrolase</fullName>
        <shortName evidence="6">AD</shortName>
    </alternativeName>
</protein>
<dbReference type="PRINTS" id="PR01466">
    <property type="entry name" value="ARGDEIMINASE"/>
</dbReference>